<feature type="domain" description="Peptidase S8/S53" evidence="6">
    <location>
        <begin position="1"/>
        <end position="99"/>
    </location>
</feature>
<dbReference type="InterPro" id="IPR000209">
    <property type="entry name" value="Peptidase_S8/S53_dom"/>
</dbReference>
<dbReference type="PANTHER" id="PTHR43806:SF11">
    <property type="entry name" value="CEREVISIN-RELATED"/>
    <property type="match status" value="1"/>
</dbReference>
<keyword evidence="3" id="KW-0378">Hydrolase</keyword>
<evidence type="ECO:0000256" key="5">
    <source>
        <dbReference type="PROSITE-ProRule" id="PRU01240"/>
    </source>
</evidence>
<dbReference type="HOGENOM" id="CLU_2224537_0_0_1"/>
<accession>A0A060SBK0</accession>
<evidence type="ECO:0000256" key="3">
    <source>
        <dbReference type="ARBA" id="ARBA00022801"/>
    </source>
</evidence>
<comment type="similarity">
    <text evidence="1 5">Belongs to the peptidase S8 family.</text>
</comment>
<dbReference type="GO" id="GO:0005615">
    <property type="term" value="C:extracellular space"/>
    <property type="evidence" value="ECO:0007669"/>
    <property type="project" value="TreeGrafter"/>
</dbReference>
<sequence>MSLGGGPSRALDDAVTSLTRKGIHVTVAAGNEGTDARNTRPARADGVVTVGASTIADARASFSNYGPVLDICAPGEHILSSWIGRNNATKNIFGTLDGTCLPPALH</sequence>
<dbReference type="AlphaFoldDB" id="A0A060SBK0"/>
<keyword evidence="2" id="KW-0645">Protease</keyword>
<evidence type="ECO:0000256" key="2">
    <source>
        <dbReference type="ARBA" id="ARBA00022670"/>
    </source>
</evidence>
<name>A0A060SBK0_PYCCI</name>
<dbReference type="STRING" id="5643.A0A060SBK0"/>
<comment type="caution">
    <text evidence="5">Lacks conserved residue(s) required for the propagation of feature annotation.</text>
</comment>
<evidence type="ECO:0000313" key="7">
    <source>
        <dbReference type="EMBL" id="CDO71616.1"/>
    </source>
</evidence>
<dbReference type="Gene3D" id="3.40.50.200">
    <property type="entry name" value="Peptidase S8/S53 domain"/>
    <property type="match status" value="1"/>
</dbReference>
<organism evidence="7 8">
    <name type="scientific">Pycnoporus cinnabarinus</name>
    <name type="common">Cinnabar-red polypore</name>
    <name type="synonym">Trametes cinnabarina</name>
    <dbReference type="NCBI Taxonomy" id="5643"/>
    <lineage>
        <taxon>Eukaryota</taxon>
        <taxon>Fungi</taxon>
        <taxon>Dikarya</taxon>
        <taxon>Basidiomycota</taxon>
        <taxon>Agaricomycotina</taxon>
        <taxon>Agaricomycetes</taxon>
        <taxon>Polyporales</taxon>
        <taxon>Polyporaceae</taxon>
        <taxon>Trametes</taxon>
    </lineage>
</organism>
<keyword evidence="8" id="KW-1185">Reference proteome</keyword>
<dbReference type="Proteomes" id="UP000029665">
    <property type="component" value="Unassembled WGS sequence"/>
</dbReference>
<dbReference type="Pfam" id="PF00082">
    <property type="entry name" value="Peptidase_S8"/>
    <property type="match status" value="1"/>
</dbReference>
<evidence type="ECO:0000256" key="1">
    <source>
        <dbReference type="ARBA" id="ARBA00011073"/>
    </source>
</evidence>
<proteinExistence type="inferred from homology"/>
<evidence type="ECO:0000259" key="6">
    <source>
        <dbReference type="Pfam" id="PF00082"/>
    </source>
</evidence>
<evidence type="ECO:0000256" key="4">
    <source>
        <dbReference type="ARBA" id="ARBA00022825"/>
    </source>
</evidence>
<dbReference type="InterPro" id="IPR036852">
    <property type="entry name" value="Peptidase_S8/S53_dom_sf"/>
</dbReference>
<keyword evidence="4" id="KW-0720">Serine protease</keyword>
<dbReference type="InterPro" id="IPR050131">
    <property type="entry name" value="Peptidase_S8_subtilisin-like"/>
</dbReference>
<dbReference type="SUPFAM" id="SSF52743">
    <property type="entry name" value="Subtilisin-like"/>
    <property type="match status" value="1"/>
</dbReference>
<dbReference type="PANTHER" id="PTHR43806">
    <property type="entry name" value="PEPTIDASE S8"/>
    <property type="match status" value="1"/>
</dbReference>
<gene>
    <name evidence="7" type="ORF">BN946_scf184911.g86</name>
</gene>
<dbReference type="GO" id="GO:0004252">
    <property type="term" value="F:serine-type endopeptidase activity"/>
    <property type="evidence" value="ECO:0007669"/>
    <property type="project" value="InterPro"/>
</dbReference>
<evidence type="ECO:0000313" key="8">
    <source>
        <dbReference type="Proteomes" id="UP000029665"/>
    </source>
</evidence>
<dbReference type="GO" id="GO:0006508">
    <property type="term" value="P:proteolysis"/>
    <property type="evidence" value="ECO:0007669"/>
    <property type="project" value="UniProtKB-KW"/>
</dbReference>
<dbReference type="OrthoDB" id="3008536at2759"/>
<dbReference type="EMBL" id="CCBP010000103">
    <property type="protein sequence ID" value="CDO71616.1"/>
    <property type="molecule type" value="Genomic_DNA"/>
</dbReference>
<protein>
    <recommendedName>
        <fullName evidence="6">Peptidase S8/S53 domain-containing protein</fullName>
    </recommendedName>
</protein>
<comment type="caution">
    <text evidence="7">The sequence shown here is derived from an EMBL/GenBank/DDBJ whole genome shotgun (WGS) entry which is preliminary data.</text>
</comment>
<reference evidence="7" key="1">
    <citation type="submission" date="2014-01" db="EMBL/GenBank/DDBJ databases">
        <title>The genome of the white-rot fungus Pycnoporus cinnabarinus: a basidiomycete model with a versatile arsenal for lignocellulosic biomass breakdown.</title>
        <authorList>
            <person name="Levasseur A."/>
            <person name="Lomascolo A."/>
            <person name="Ruiz-Duenas F.J."/>
            <person name="Uzan E."/>
            <person name="Piumi F."/>
            <person name="Kues U."/>
            <person name="Ram A.F.J."/>
            <person name="Murat C."/>
            <person name="Haon M."/>
            <person name="Benoit I."/>
            <person name="Arfi Y."/>
            <person name="Chevret D."/>
            <person name="Drula E."/>
            <person name="Kwon M.J."/>
            <person name="Gouret P."/>
            <person name="Lesage-Meessen L."/>
            <person name="Lombard V."/>
            <person name="Mariette J."/>
            <person name="Noirot C."/>
            <person name="Park J."/>
            <person name="Patyshakuliyeva A."/>
            <person name="Wieneger R.A.B."/>
            <person name="Wosten H.A.B."/>
            <person name="Martin F."/>
            <person name="Coutinho P.M."/>
            <person name="de Vries R."/>
            <person name="Martinez A.T."/>
            <person name="Klopp C."/>
            <person name="Pontarotti P."/>
            <person name="Henrissat B."/>
            <person name="Record E."/>
        </authorList>
    </citation>
    <scope>NUCLEOTIDE SEQUENCE [LARGE SCALE GENOMIC DNA]</scope>
    <source>
        <strain evidence="7">BRFM137</strain>
    </source>
</reference>
<dbReference type="PROSITE" id="PS51892">
    <property type="entry name" value="SUBTILASE"/>
    <property type="match status" value="1"/>
</dbReference>